<feature type="transmembrane region" description="Helical" evidence="1">
    <location>
        <begin position="15"/>
        <end position="39"/>
    </location>
</feature>
<keyword evidence="1" id="KW-0812">Transmembrane</keyword>
<comment type="caution">
    <text evidence="2">The sequence shown here is derived from an EMBL/GenBank/DDBJ whole genome shotgun (WGS) entry which is preliminary data.</text>
</comment>
<dbReference type="Proteomes" id="UP000266861">
    <property type="component" value="Unassembled WGS sequence"/>
</dbReference>
<reference evidence="2 3" key="1">
    <citation type="submission" date="2018-08" db="EMBL/GenBank/DDBJ databases">
        <title>Genome and evolution of the arbuscular mycorrhizal fungus Diversispora epigaea (formerly Glomus versiforme) and its bacterial endosymbionts.</title>
        <authorList>
            <person name="Sun X."/>
            <person name="Fei Z."/>
            <person name="Harrison M."/>
        </authorList>
    </citation>
    <scope>NUCLEOTIDE SEQUENCE [LARGE SCALE GENOMIC DNA]</scope>
    <source>
        <strain evidence="2 3">IT104</strain>
    </source>
</reference>
<keyword evidence="1" id="KW-0472">Membrane</keyword>
<evidence type="ECO:0000256" key="1">
    <source>
        <dbReference type="SAM" id="Phobius"/>
    </source>
</evidence>
<organism evidence="2 3">
    <name type="scientific">Diversispora epigaea</name>
    <dbReference type="NCBI Taxonomy" id="1348612"/>
    <lineage>
        <taxon>Eukaryota</taxon>
        <taxon>Fungi</taxon>
        <taxon>Fungi incertae sedis</taxon>
        <taxon>Mucoromycota</taxon>
        <taxon>Glomeromycotina</taxon>
        <taxon>Glomeromycetes</taxon>
        <taxon>Diversisporales</taxon>
        <taxon>Diversisporaceae</taxon>
        <taxon>Diversispora</taxon>
    </lineage>
</organism>
<evidence type="ECO:0000313" key="2">
    <source>
        <dbReference type="EMBL" id="RHZ78215.1"/>
    </source>
</evidence>
<sequence length="198" mass="22564">MIISSNNNNNNNIILLYYLLVCYCYSNLITINAFPLFLIPNEQNLKTTKNTLSSPSDIIINNAEAQFMNPKHSITIIEGIFKFKAIKNTNTLINTGHESDENNRNCNKTLITGQINTGIFDKISANYMIQIVDRSKNLIYDLTSNKPFINNNLIVEVPKIKYFEYTFNVKIDKIVDELLQISHRTKGIIGVAVIKKTN</sequence>
<dbReference type="AlphaFoldDB" id="A0A397IQJ5"/>
<accession>A0A397IQJ5</accession>
<gene>
    <name evidence="2" type="ORF">Glove_166g155</name>
</gene>
<proteinExistence type="predicted"/>
<dbReference type="EMBL" id="PQFF01000156">
    <property type="protein sequence ID" value="RHZ78215.1"/>
    <property type="molecule type" value="Genomic_DNA"/>
</dbReference>
<keyword evidence="1" id="KW-1133">Transmembrane helix</keyword>
<keyword evidence="3" id="KW-1185">Reference proteome</keyword>
<name>A0A397IQJ5_9GLOM</name>
<protein>
    <submittedName>
        <fullName evidence="2">Uncharacterized protein</fullName>
    </submittedName>
</protein>
<evidence type="ECO:0000313" key="3">
    <source>
        <dbReference type="Proteomes" id="UP000266861"/>
    </source>
</evidence>
<dbReference type="OrthoDB" id="2369740at2759"/>